<evidence type="ECO:0000256" key="9">
    <source>
        <dbReference type="ARBA" id="ARBA00025174"/>
    </source>
</evidence>
<keyword evidence="6 10" id="KW-0808">Transferase</keyword>
<evidence type="ECO:0000256" key="5">
    <source>
        <dbReference type="ARBA" id="ARBA00022676"/>
    </source>
</evidence>
<keyword evidence="11" id="KW-1185">Reference proteome</keyword>
<keyword evidence="5 10" id="KW-0328">Glycosyltransferase</keyword>
<dbReference type="PANTHER" id="PTHR42655">
    <property type="entry name" value="GLYCOGEN PHOSPHORYLASE"/>
    <property type="match status" value="1"/>
</dbReference>
<dbReference type="GO" id="GO:0008184">
    <property type="term" value="F:glycogen phosphorylase activity"/>
    <property type="evidence" value="ECO:0007669"/>
    <property type="project" value="InterPro"/>
</dbReference>
<dbReference type="PANTHER" id="PTHR42655:SF1">
    <property type="entry name" value="GLYCOGEN PHOSPHORYLASE"/>
    <property type="match status" value="1"/>
</dbReference>
<dbReference type="AlphaFoldDB" id="A0A5C1AIE5"/>
<protein>
    <recommendedName>
        <fullName evidence="4">glycogen phosphorylase</fullName>
        <ecNumber evidence="4">2.4.1.1</ecNumber>
    </recommendedName>
</protein>
<evidence type="ECO:0000313" key="11">
    <source>
        <dbReference type="Proteomes" id="UP000324974"/>
    </source>
</evidence>
<dbReference type="Pfam" id="PF00343">
    <property type="entry name" value="Phosphorylase"/>
    <property type="match status" value="1"/>
</dbReference>
<dbReference type="InterPro" id="IPR000811">
    <property type="entry name" value="Glyco_trans_35"/>
</dbReference>
<dbReference type="SUPFAM" id="SSF53756">
    <property type="entry name" value="UDP-Glycosyltransferase/glycogen phosphorylase"/>
    <property type="match status" value="1"/>
</dbReference>
<dbReference type="EMBL" id="CP042425">
    <property type="protein sequence ID" value="QEL16738.1"/>
    <property type="molecule type" value="Genomic_DNA"/>
</dbReference>
<evidence type="ECO:0000256" key="3">
    <source>
        <dbReference type="ARBA" id="ARBA00006047"/>
    </source>
</evidence>
<evidence type="ECO:0000256" key="4">
    <source>
        <dbReference type="ARBA" id="ARBA00012591"/>
    </source>
</evidence>
<dbReference type="RefSeq" id="WP_149111425.1">
    <property type="nucleotide sequence ID" value="NZ_CP042425.1"/>
</dbReference>
<dbReference type="OrthoDB" id="9760804at2"/>
<evidence type="ECO:0000256" key="7">
    <source>
        <dbReference type="ARBA" id="ARBA00022898"/>
    </source>
</evidence>
<reference evidence="11" key="1">
    <citation type="submission" date="2019-08" db="EMBL/GenBank/DDBJ databases">
        <title>Limnoglobus roseus gen. nov., sp. nov., a novel freshwater planctomycete with a giant genome from the family Gemmataceae.</title>
        <authorList>
            <person name="Kulichevskaya I.S."/>
            <person name="Naumoff D.G."/>
            <person name="Miroshnikov K."/>
            <person name="Ivanova A."/>
            <person name="Philippov D.A."/>
            <person name="Hakobyan A."/>
            <person name="Rijpstra I.C."/>
            <person name="Sinninghe Damste J.S."/>
            <person name="Liesack W."/>
            <person name="Dedysh S.N."/>
        </authorList>
    </citation>
    <scope>NUCLEOTIDE SEQUENCE [LARGE SCALE GENOMIC DNA]</scope>
    <source>
        <strain evidence="11">PX52</strain>
    </source>
</reference>
<evidence type="ECO:0000256" key="2">
    <source>
        <dbReference type="ARBA" id="ARBA00001933"/>
    </source>
</evidence>
<accession>A0A5C1AIE5</accession>
<sequence length="577" mass="63522">MNEPDVELPAPQAGVVAYFSMEIALESGIPTYSGGLGVLAGDTLRAAADIGYPMVGVTLAHRKGYFRQTLDDRGGQTEAADPWDPAGLLEQVPPTVTVRIEGRPVRVRAWRYWVEGLGGRLPVYLLDTNVPDNFPFDRTLTDCLYGGDDYYRLCQEVVLGLGGVALLRALNHRRITTYHMNEGHSALLSLALLREETALPTDNVAQAWGRVRRQCVFTTHTPVPAGQDRFPERLVRQLLGDADATLLLAADGLPDGELNMTGLALTCSRYVNGVALRHEEVSRGLFPDYPINAITNGVHAATWAADPFRRLYDRHVPEWRRDNLYLRYVVDVPQEEFAAAHAECKQLMLSEVERRTRVRLDVNALTLGFARRATGYKRADLVFNDLDRLRRIADAVGPLQIVFAGKAHPRDEAGKALIRRVYEAAAALRGRVAVVYLDGHDMGLVKLLCSGVDVWLNTPQKPHEASGTSGMKAALNGVPSLSVLDGWWVEGWVEGVTGWAVGDDSPTSTASAAEAESLYAKLEQAVAPLYHSRPVEFARLMRSTIALNGSFFNAQRMFVQYIGNAYIPQLAARPVRA</sequence>
<dbReference type="Gene3D" id="3.40.50.2000">
    <property type="entry name" value="Glycogen Phosphorylase B"/>
    <property type="match status" value="3"/>
</dbReference>
<evidence type="ECO:0000313" key="10">
    <source>
        <dbReference type="EMBL" id="QEL16738.1"/>
    </source>
</evidence>
<dbReference type="KEGG" id="lrs:PX52LOC_03704"/>
<comment type="similarity">
    <text evidence="3">Belongs to the glycogen phosphorylase family.</text>
</comment>
<dbReference type="EC" id="2.4.1.1" evidence="4"/>
<gene>
    <name evidence="10" type="ORF">PX52LOC_03704</name>
</gene>
<dbReference type="InterPro" id="IPR052182">
    <property type="entry name" value="Glycogen/Maltodextrin_Phosph"/>
</dbReference>
<dbReference type="NCBIfam" id="TIGR02094">
    <property type="entry name" value="more_P_ylases"/>
    <property type="match status" value="1"/>
</dbReference>
<evidence type="ECO:0000256" key="6">
    <source>
        <dbReference type="ARBA" id="ARBA00022679"/>
    </source>
</evidence>
<dbReference type="InterPro" id="IPR035090">
    <property type="entry name" value="Pyridoxal_P_attach_site"/>
</dbReference>
<keyword evidence="8" id="KW-0119">Carbohydrate metabolism</keyword>
<dbReference type="PROSITE" id="PS00102">
    <property type="entry name" value="PHOSPHORYLASE"/>
    <property type="match status" value="1"/>
</dbReference>
<proteinExistence type="inferred from homology"/>
<comment type="function">
    <text evidence="9">Phosphorylase is an important allosteric enzyme in carbohydrate metabolism. Enzymes from different sources differ in their regulatory mechanisms and in their natural substrates. However, all known phosphorylases share catalytic and structural properties.</text>
</comment>
<dbReference type="GO" id="GO:0005975">
    <property type="term" value="P:carbohydrate metabolic process"/>
    <property type="evidence" value="ECO:0007669"/>
    <property type="project" value="InterPro"/>
</dbReference>
<comment type="cofactor">
    <cofactor evidence="2">
        <name>pyridoxal 5'-phosphate</name>
        <dbReference type="ChEBI" id="CHEBI:597326"/>
    </cofactor>
</comment>
<evidence type="ECO:0000256" key="8">
    <source>
        <dbReference type="ARBA" id="ARBA00023277"/>
    </source>
</evidence>
<name>A0A5C1AIE5_9BACT</name>
<keyword evidence="7" id="KW-0663">Pyridoxal phosphate</keyword>
<dbReference type="Proteomes" id="UP000324974">
    <property type="component" value="Chromosome"/>
</dbReference>
<organism evidence="10 11">
    <name type="scientific">Limnoglobus roseus</name>
    <dbReference type="NCBI Taxonomy" id="2598579"/>
    <lineage>
        <taxon>Bacteria</taxon>
        <taxon>Pseudomonadati</taxon>
        <taxon>Planctomycetota</taxon>
        <taxon>Planctomycetia</taxon>
        <taxon>Gemmatales</taxon>
        <taxon>Gemmataceae</taxon>
        <taxon>Limnoglobus</taxon>
    </lineage>
</organism>
<dbReference type="GO" id="GO:0030170">
    <property type="term" value="F:pyridoxal phosphate binding"/>
    <property type="evidence" value="ECO:0007669"/>
    <property type="project" value="InterPro"/>
</dbReference>
<comment type="catalytic activity">
    <reaction evidence="1">
        <text>[(1-&gt;4)-alpha-D-glucosyl](n) + phosphate = [(1-&gt;4)-alpha-D-glucosyl](n-1) + alpha-D-glucose 1-phosphate</text>
        <dbReference type="Rhea" id="RHEA:41732"/>
        <dbReference type="Rhea" id="RHEA-COMP:9584"/>
        <dbReference type="Rhea" id="RHEA-COMP:9586"/>
        <dbReference type="ChEBI" id="CHEBI:15444"/>
        <dbReference type="ChEBI" id="CHEBI:43474"/>
        <dbReference type="ChEBI" id="CHEBI:58601"/>
        <dbReference type="EC" id="2.4.1.1"/>
    </reaction>
</comment>
<dbReference type="InterPro" id="IPR011834">
    <property type="entry name" value="Agluc_phsphrylas"/>
</dbReference>
<evidence type="ECO:0000256" key="1">
    <source>
        <dbReference type="ARBA" id="ARBA00001275"/>
    </source>
</evidence>